<reference evidence="2" key="1">
    <citation type="journal article" date="2019" name="bioRxiv">
        <title>The Genome of the Zebra Mussel, Dreissena polymorpha: A Resource for Invasive Species Research.</title>
        <authorList>
            <person name="McCartney M.A."/>
            <person name="Auch B."/>
            <person name="Kono T."/>
            <person name="Mallez S."/>
            <person name="Zhang Y."/>
            <person name="Obille A."/>
            <person name="Becker A."/>
            <person name="Abrahante J.E."/>
            <person name="Garbe J."/>
            <person name="Badalamenti J.P."/>
            <person name="Herman A."/>
            <person name="Mangelson H."/>
            <person name="Liachko I."/>
            <person name="Sullivan S."/>
            <person name="Sone E.D."/>
            <person name="Koren S."/>
            <person name="Silverstein K.A.T."/>
            <person name="Beckman K.B."/>
            <person name="Gohl D.M."/>
        </authorList>
    </citation>
    <scope>NUCLEOTIDE SEQUENCE</scope>
    <source>
        <strain evidence="2">Duluth1</strain>
        <tissue evidence="2">Whole animal</tissue>
    </source>
</reference>
<dbReference type="EMBL" id="JAIWYP010000016">
    <property type="protein sequence ID" value="KAH3695723.1"/>
    <property type="molecule type" value="Genomic_DNA"/>
</dbReference>
<name>A0A9D4BJJ7_DREPO</name>
<evidence type="ECO:0000313" key="2">
    <source>
        <dbReference type="EMBL" id="KAH3695723.1"/>
    </source>
</evidence>
<evidence type="ECO:0000256" key="1">
    <source>
        <dbReference type="SAM" id="MobiDB-lite"/>
    </source>
</evidence>
<organism evidence="2 3">
    <name type="scientific">Dreissena polymorpha</name>
    <name type="common">Zebra mussel</name>
    <name type="synonym">Mytilus polymorpha</name>
    <dbReference type="NCBI Taxonomy" id="45954"/>
    <lineage>
        <taxon>Eukaryota</taxon>
        <taxon>Metazoa</taxon>
        <taxon>Spiralia</taxon>
        <taxon>Lophotrochozoa</taxon>
        <taxon>Mollusca</taxon>
        <taxon>Bivalvia</taxon>
        <taxon>Autobranchia</taxon>
        <taxon>Heteroconchia</taxon>
        <taxon>Euheterodonta</taxon>
        <taxon>Imparidentia</taxon>
        <taxon>Neoheterodontei</taxon>
        <taxon>Myida</taxon>
        <taxon>Dreissenoidea</taxon>
        <taxon>Dreissenidae</taxon>
        <taxon>Dreissena</taxon>
    </lineage>
</organism>
<comment type="caution">
    <text evidence="2">The sequence shown here is derived from an EMBL/GenBank/DDBJ whole genome shotgun (WGS) entry which is preliminary data.</text>
</comment>
<feature type="region of interest" description="Disordered" evidence="1">
    <location>
        <begin position="1"/>
        <end position="28"/>
    </location>
</feature>
<dbReference type="InterPro" id="IPR001680">
    <property type="entry name" value="WD40_rpt"/>
</dbReference>
<accession>A0A9D4BJJ7</accession>
<evidence type="ECO:0008006" key="4">
    <source>
        <dbReference type="Google" id="ProtNLM"/>
    </source>
</evidence>
<feature type="non-terminal residue" evidence="2">
    <location>
        <position position="1"/>
    </location>
</feature>
<proteinExistence type="predicted"/>
<reference evidence="2" key="2">
    <citation type="submission" date="2020-11" db="EMBL/GenBank/DDBJ databases">
        <authorList>
            <person name="McCartney M.A."/>
            <person name="Auch B."/>
            <person name="Kono T."/>
            <person name="Mallez S."/>
            <person name="Becker A."/>
            <person name="Gohl D.M."/>
            <person name="Silverstein K.A.T."/>
            <person name="Koren S."/>
            <person name="Bechman K.B."/>
            <person name="Herman A."/>
            <person name="Abrahante J.E."/>
            <person name="Garbe J."/>
        </authorList>
    </citation>
    <scope>NUCLEOTIDE SEQUENCE</scope>
    <source>
        <strain evidence="2">Duluth1</strain>
        <tissue evidence="2">Whole animal</tissue>
    </source>
</reference>
<evidence type="ECO:0000313" key="3">
    <source>
        <dbReference type="Proteomes" id="UP000828390"/>
    </source>
</evidence>
<keyword evidence="3" id="KW-1185">Reference proteome</keyword>
<dbReference type="SUPFAM" id="SSF50978">
    <property type="entry name" value="WD40 repeat-like"/>
    <property type="match status" value="1"/>
</dbReference>
<gene>
    <name evidence="2" type="ORF">DPMN_083181</name>
</gene>
<dbReference type="InterPro" id="IPR036322">
    <property type="entry name" value="WD40_repeat_dom_sf"/>
</dbReference>
<dbReference type="InterPro" id="IPR015943">
    <property type="entry name" value="WD40/YVTN_repeat-like_dom_sf"/>
</dbReference>
<dbReference type="AlphaFoldDB" id="A0A9D4BJJ7"/>
<dbReference type="Gene3D" id="2.130.10.10">
    <property type="entry name" value="YVTN repeat-like/Quinoprotein amine dehydrogenase"/>
    <property type="match status" value="1"/>
</dbReference>
<sequence length="200" mass="22731">MSALSKRTLDDQEDDDDDNIGPMPDAETTTKKRKVLEFESLYLQNLPSSEVYEKSYMHRDVIKFISVTKTDFVLTASCDGHLKFWRKTEEAGIEFVKHFRCHLGNIEDMKVSNNGELACTVSDDKTSKVFDIINFDMINMYQLGFSPGCCGWLYNSGDAIPALAISEKDSPKIYVYDGRGQNTPIHVIDKLHYKPVTVIK</sequence>
<dbReference type="Proteomes" id="UP000828390">
    <property type="component" value="Unassembled WGS sequence"/>
</dbReference>
<dbReference type="SMART" id="SM00320">
    <property type="entry name" value="WD40"/>
    <property type="match status" value="2"/>
</dbReference>
<dbReference type="Pfam" id="PF00400">
    <property type="entry name" value="WD40"/>
    <property type="match status" value="1"/>
</dbReference>
<protein>
    <recommendedName>
        <fullName evidence="4">Peptidylprolyl isomerase domain and WD repeat-containing protein 1</fullName>
    </recommendedName>
</protein>